<dbReference type="STRING" id="1526571.AT746_03405"/>
<name>A0A0U2Z4M4_9ALTE</name>
<dbReference type="Proteomes" id="UP000068447">
    <property type="component" value="Chromosome"/>
</dbReference>
<dbReference type="OrthoDB" id="9807542at2"/>
<accession>A0A0U2Z4M4</accession>
<dbReference type="KEGG" id="lal:AT746_03405"/>
<evidence type="ECO:0000313" key="3">
    <source>
        <dbReference type="Proteomes" id="UP000068447"/>
    </source>
</evidence>
<dbReference type="PANTHER" id="PTHR39203:SF1">
    <property type="entry name" value="CYTOPLASMIC PROTEIN"/>
    <property type="match status" value="1"/>
</dbReference>
<dbReference type="AlphaFoldDB" id="A0A0U2Z4M4"/>
<dbReference type="Gene3D" id="3.10.400.10">
    <property type="entry name" value="Sulfate adenylyltransferase"/>
    <property type="match status" value="1"/>
</dbReference>
<evidence type="ECO:0000313" key="2">
    <source>
        <dbReference type="EMBL" id="ALS97412.1"/>
    </source>
</evidence>
<organism evidence="2 3">
    <name type="scientific">Lacimicrobium alkaliphilum</name>
    <dbReference type="NCBI Taxonomy" id="1526571"/>
    <lineage>
        <taxon>Bacteria</taxon>
        <taxon>Pseudomonadati</taxon>
        <taxon>Pseudomonadota</taxon>
        <taxon>Gammaproteobacteria</taxon>
        <taxon>Alteromonadales</taxon>
        <taxon>Alteromonadaceae</taxon>
        <taxon>Lacimicrobium</taxon>
    </lineage>
</organism>
<feature type="domain" description="ASCH" evidence="1">
    <location>
        <begin position="32"/>
        <end position="155"/>
    </location>
</feature>
<dbReference type="RefSeq" id="WP_062476450.1">
    <property type="nucleotide sequence ID" value="NZ_CP013650.1"/>
</dbReference>
<sequence length="161" mass="18271">MGMSSTTTKAWREYLSIHEDKKHLKQNLYDVITIGHTDESKNEGAKLILTGEKTTTSALLWDDYFNEKGLPFIGALSILENGFGQAVGIIETLEVKVQSISEVNQLFVSGYGEWGPSLSDWRKKAWLFYSSECRNLGKKPDPDMPLVCETFRLVHKFHVNK</sequence>
<reference evidence="2 3" key="1">
    <citation type="submission" date="2015-12" db="EMBL/GenBank/DDBJ databases">
        <title>Complete genome of Lacimicrobium alkaliphilum KCTC 32984.</title>
        <authorList>
            <person name="Kim S.-G."/>
            <person name="Lee Y.-J."/>
        </authorList>
    </citation>
    <scope>NUCLEOTIDE SEQUENCE [LARGE SCALE GENOMIC DNA]</scope>
    <source>
        <strain evidence="2 3">YelD216</strain>
    </source>
</reference>
<evidence type="ECO:0000259" key="1">
    <source>
        <dbReference type="SMART" id="SM01022"/>
    </source>
</evidence>
<protein>
    <recommendedName>
        <fullName evidence="1">ASCH domain-containing protein</fullName>
    </recommendedName>
</protein>
<dbReference type="PANTHER" id="PTHR39203">
    <property type="entry name" value="CYTOPLASMIC PROTEIN-RELATED"/>
    <property type="match status" value="1"/>
</dbReference>
<dbReference type="InterPro" id="IPR009326">
    <property type="entry name" value="DUF984"/>
</dbReference>
<dbReference type="Pfam" id="PF04266">
    <property type="entry name" value="ASCH"/>
    <property type="match status" value="1"/>
</dbReference>
<dbReference type="EMBL" id="CP013650">
    <property type="protein sequence ID" value="ALS97412.1"/>
    <property type="molecule type" value="Genomic_DNA"/>
</dbReference>
<gene>
    <name evidence="2" type="ORF">AT746_03405</name>
</gene>
<dbReference type="SUPFAM" id="SSF88697">
    <property type="entry name" value="PUA domain-like"/>
    <property type="match status" value="1"/>
</dbReference>
<dbReference type="InterPro" id="IPR007374">
    <property type="entry name" value="ASCH_domain"/>
</dbReference>
<keyword evidence="3" id="KW-1185">Reference proteome</keyword>
<proteinExistence type="predicted"/>
<dbReference type="SMART" id="SM01022">
    <property type="entry name" value="ASCH"/>
    <property type="match status" value="1"/>
</dbReference>
<dbReference type="InterPro" id="IPR015947">
    <property type="entry name" value="PUA-like_sf"/>
</dbReference>